<proteinExistence type="predicted"/>
<name>A0A202E801_9EURY</name>
<feature type="domain" description="VOC" evidence="2">
    <location>
        <begin position="7"/>
        <end position="141"/>
    </location>
</feature>
<evidence type="ECO:0000259" key="2">
    <source>
        <dbReference type="PROSITE" id="PS51819"/>
    </source>
</evidence>
<protein>
    <submittedName>
        <fullName evidence="3">Lactoylglutathione lyase</fullName>
    </submittedName>
</protein>
<evidence type="ECO:0000313" key="4">
    <source>
        <dbReference type="Proteomes" id="UP000196084"/>
    </source>
</evidence>
<dbReference type="AlphaFoldDB" id="A0A202E801"/>
<gene>
    <name evidence="3" type="ORF">B2G88_08250</name>
</gene>
<dbReference type="GO" id="GO:0016829">
    <property type="term" value="F:lyase activity"/>
    <property type="evidence" value="ECO:0007669"/>
    <property type="project" value="UniProtKB-KW"/>
</dbReference>
<dbReference type="GO" id="GO:0046491">
    <property type="term" value="P:L-methylmalonyl-CoA metabolic process"/>
    <property type="evidence" value="ECO:0007669"/>
    <property type="project" value="TreeGrafter"/>
</dbReference>
<dbReference type="InterPro" id="IPR004360">
    <property type="entry name" value="Glyas_Fos-R_dOase_dom"/>
</dbReference>
<dbReference type="InterPro" id="IPR029068">
    <property type="entry name" value="Glyas_Bleomycin-R_OHBP_Dase"/>
</dbReference>
<dbReference type="GO" id="GO:0004493">
    <property type="term" value="F:methylmalonyl-CoA epimerase activity"/>
    <property type="evidence" value="ECO:0007669"/>
    <property type="project" value="TreeGrafter"/>
</dbReference>
<dbReference type="InterPro" id="IPR051785">
    <property type="entry name" value="MMCE/EMCE_epimerase"/>
</dbReference>
<keyword evidence="1" id="KW-0479">Metal-binding</keyword>
<dbReference type="Proteomes" id="UP000196084">
    <property type="component" value="Unassembled WGS sequence"/>
</dbReference>
<dbReference type="Pfam" id="PF00903">
    <property type="entry name" value="Glyoxalase"/>
    <property type="match status" value="1"/>
</dbReference>
<keyword evidence="4" id="KW-1185">Reference proteome</keyword>
<dbReference type="PANTHER" id="PTHR43048:SF3">
    <property type="entry name" value="METHYLMALONYL-COA EPIMERASE, MITOCHONDRIAL"/>
    <property type="match status" value="1"/>
</dbReference>
<dbReference type="SUPFAM" id="SSF54593">
    <property type="entry name" value="Glyoxalase/Bleomycin resistance protein/Dihydroxybiphenyl dioxygenase"/>
    <property type="match status" value="1"/>
</dbReference>
<dbReference type="EMBL" id="MWPH01000002">
    <property type="protein sequence ID" value="OVE84392.1"/>
    <property type="molecule type" value="Genomic_DNA"/>
</dbReference>
<sequence length="143" mass="15446">MSTQSLTAHHVGLTVADLEAVLPFYQDVLGFELAGEFEVSGEAFSDAVDVADAAGTFVHLDGHGVRIELVEYEPEGEEISSVQLNQPGGMHFGFTVDDLEAFYEDLPADAETLSEPQTTATGNSILFVRDPEENLVEVLEISE</sequence>
<reference evidence="3 4" key="1">
    <citation type="submission" date="2017-02" db="EMBL/GenBank/DDBJ databases">
        <title>Natronthermophilus aegyptiacus gen. nov.,sp. nov., an aerobic, extremely halophilic alkalithermophilic archaeon isolated from the athalassohaline Wadi An Natrun, Egypt.</title>
        <authorList>
            <person name="Zhao B."/>
        </authorList>
    </citation>
    <scope>NUCLEOTIDE SEQUENCE [LARGE SCALE GENOMIC DNA]</scope>
    <source>
        <strain evidence="3 4">CGMCC 1.3597</strain>
    </source>
</reference>
<comment type="caution">
    <text evidence="3">The sequence shown here is derived from an EMBL/GenBank/DDBJ whole genome shotgun (WGS) entry which is preliminary data.</text>
</comment>
<dbReference type="RefSeq" id="WP_087714499.1">
    <property type="nucleotide sequence ID" value="NZ_MWPH01000002.1"/>
</dbReference>
<dbReference type="Gene3D" id="3.10.180.10">
    <property type="entry name" value="2,3-Dihydroxybiphenyl 1,2-Dioxygenase, domain 1"/>
    <property type="match status" value="1"/>
</dbReference>
<evidence type="ECO:0000256" key="1">
    <source>
        <dbReference type="ARBA" id="ARBA00022723"/>
    </source>
</evidence>
<dbReference type="PANTHER" id="PTHR43048">
    <property type="entry name" value="METHYLMALONYL-COA EPIMERASE"/>
    <property type="match status" value="1"/>
</dbReference>
<keyword evidence="3" id="KW-0456">Lyase</keyword>
<dbReference type="OrthoDB" id="6111at2157"/>
<accession>A0A202E801</accession>
<dbReference type="InterPro" id="IPR037523">
    <property type="entry name" value="VOC_core"/>
</dbReference>
<evidence type="ECO:0000313" key="3">
    <source>
        <dbReference type="EMBL" id="OVE84392.1"/>
    </source>
</evidence>
<dbReference type="GO" id="GO:0046872">
    <property type="term" value="F:metal ion binding"/>
    <property type="evidence" value="ECO:0007669"/>
    <property type="project" value="UniProtKB-KW"/>
</dbReference>
<dbReference type="PROSITE" id="PS51819">
    <property type="entry name" value="VOC"/>
    <property type="match status" value="1"/>
</dbReference>
<organism evidence="3 4">
    <name type="scientific">Natronolimnobius baerhuensis</name>
    <dbReference type="NCBI Taxonomy" id="253108"/>
    <lineage>
        <taxon>Archaea</taxon>
        <taxon>Methanobacteriati</taxon>
        <taxon>Methanobacteriota</taxon>
        <taxon>Stenosarchaea group</taxon>
        <taxon>Halobacteria</taxon>
        <taxon>Halobacteriales</taxon>
        <taxon>Natrialbaceae</taxon>
        <taxon>Natronolimnobius</taxon>
    </lineage>
</organism>